<dbReference type="AlphaFoldDB" id="A0AAN9JYP9"/>
<reference evidence="2 3" key="1">
    <citation type="submission" date="2024-01" db="EMBL/GenBank/DDBJ databases">
        <title>The genomes of 5 underutilized Papilionoideae crops provide insights into root nodulation and disease resistanc.</title>
        <authorList>
            <person name="Jiang F."/>
        </authorList>
    </citation>
    <scope>NUCLEOTIDE SEQUENCE [LARGE SCALE GENOMIC DNA]</scope>
    <source>
        <strain evidence="2">LVBAO_FW01</strain>
        <tissue evidence="2">Leaves</tissue>
    </source>
</reference>
<feature type="region of interest" description="Disordered" evidence="1">
    <location>
        <begin position="30"/>
        <end position="53"/>
    </location>
</feature>
<dbReference type="EMBL" id="JAYMYQ010000011">
    <property type="protein sequence ID" value="KAK7306024.1"/>
    <property type="molecule type" value="Genomic_DNA"/>
</dbReference>
<evidence type="ECO:0000313" key="2">
    <source>
        <dbReference type="EMBL" id="KAK7306024.1"/>
    </source>
</evidence>
<proteinExistence type="predicted"/>
<accession>A0AAN9JYP9</accession>
<comment type="caution">
    <text evidence="2">The sequence shown here is derived from an EMBL/GenBank/DDBJ whole genome shotgun (WGS) entry which is preliminary data.</text>
</comment>
<dbReference type="Proteomes" id="UP001367508">
    <property type="component" value="Unassembled WGS sequence"/>
</dbReference>
<organism evidence="2 3">
    <name type="scientific">Canavalia gladiata</name>
    <name type="common">Sword bean</name>
    <name type="synonym">Dolichos gladiatus</name>
    <dbReference type="NCBI Taxonomy" id="3824"/>
    <lineage>
        <taxon>Eukaryota</taxon>
        <taxon>Viridiplantae</taxon>
        <taxon>Streptophyta</taxon>
        <taxon>Embryophyta</taxon>
        <taxon>Tracheophyta</taxon>
        <taxon>Spermatophyta</taxon>
        <taxon>Magnoliopsida</taxon>
        <taxon>eudicotyledons</taxon>
        <taxon>Gunneridae</taxon>
        <taxon>Pentapetalae</taxon>
        <taxon>rosids</taxon>
        <taxon>fabids</taxon>
        <taxon>Fabales</taxon>
        <taxon>Fabaceae</taxon>
        <taxon>Papilionoideae</taxon>
        <taxon>50 kb inversion clade</taxon>
        <taxon>NPAAA clade</taxon>
        <taxon>indigoferoid/millettioid clade</taxon>
        <taxon>Phaseoleae</taxon>
        <taxon>Canavalia</taxon>
    </lineage>
</organism>
<name>A0AAN9JYP9_CANGL</name>
<sequence length="113" mass="12606">MAGASAVECGMDIEEWERKDLEQHPPPHLLAEEEGDNGFSTCSNHNTRGYDNEEQGVTFTNHQGKLDSTKETICVHNKYFVFCIVDRSWNQSSLLVLVPSALPSTVIAFHLGK</sequence>
<protein>
    <submittedName>
        <fullName evidence="2">Uncharacterized protein</fullName>
    </submittedName>
</protein>
<feature type="compositionally biased region" description="Polar residues" evidence="1">
    <location>
        <begin position="38"/>
        <end position="53"/>
    </location>
</feature>
<evidence type="ECO:0000256" key="1">
    <source>
        <dbReference type="SAM" id="MobiDB-lite"/>
    </source>
</evidence>
<gene>
    <name evidence="2" type="ORF">VNO77_43938</name>
</gene>
<keyword evidence="3" id="KW-1185">Reference proteome</keyword>
<evidence type="ECO:0000313" key="3">
    <source>
        <dbReference type="Proteomes" id="UP001367508"/>
    </source>
</evidence>